<reference evidence="3 8" key="2">
    <citation type="journal article" date="2019" name="Nat. Med.">
        <title>A library of human gut bacterial isolates paired with longitudinal multiomics data enables mechanistic microbiome research.</title>
        <authorList>
            <person name="Poyet M."/>
            <person name="Groussin M."/>
            <person name="Gibbons S.M."/>
            <person name="Avila-Pacheco J."/>
            <person name="Jiang X."/>
            <person name="Kearney S.M."/>
            <person name="Perrotta A.R."/>
            <person name="Berdy B."/>
            <person name="Zhao S."/>
            <person name="Lieberman T.D."/>
            <person name="Swanson P.K."/>
            <person name="Smith M."/>
            <person name="Roesemann S."/>
            <person name="Alexander J.E."/>
            <person name="Rich S.A."/>
            <person name="Livny J."/>
            <person name="Vlamakis H."/>
            <person name="Clish C."/>
            <person name="Bullock K."/>
            <person name="Deik A."/>
            <person name="Scott J."/>
            <person name="Pierce K.A."/>
            <person name="Xavier R.J."/>
            <person name="Alm E.J."/>
        </authorList>
    </citation>
    <scope>NUCLEOTIDE SEQUENCE [LARGE SCALE GENOMIC DNA]</scope>
    <source>
        <strain evidence="3 8">BIOML-A1</strain>
    </source>
</reference>
<dbReference type="EMBL" id="QRID01000009">
    <property type="protein sequence ID" value="RHG27857.1"/>
    <property type="molecule type" value="Genomic_DNA"/>
</dbReference>
<dbReference type="EMBL" id="QSHO01000013">
    <property type="protein sequence ID" value="RHC15145.1"/>
    <property type="molecule type" value="Genomic_DNA"/>
</dbReference>
<dbReference type="InterPro" id="IPR036812">
    <property type="entry name" value="NAD(P)_OxRdtase_dom_sf"/>
</dbReference>
<evidence type="ECO:0000313" key="6">
    <source>
        <dbReference type="Proteomes" id="UP000283513"/>
    </source>
</evidence>
<dbReference type="Gene3D" id="3.20.20.100">
    <property type="entry name" value="NADP-dependent oxidoreductase domain"/>
    <property type="match status" value="1"/>
</dbReference>
<dbReference type="PANTHER" id="PTHR43827:SF3">
    <property type="entry name" value="NADP-DEPENDENT OXIDOREDUCTASE DOMAIN-CONTAINING PROTEIN"/>
    <property type="match status" value="1"/>
</dbReference>
<accession>A0A3R6GBM8</accession>
<dbReference type="Proteomes" id="UP000478483">
    <property type="component" value="Unassembled WGS sequence"/>
</dbReference>
<evidence type="ECO:0008006" key="9">
    <source>
        <dbReference type="Google" id="ProtNLM"/>
    </source>
</evidence>
<organism evidence="3 8">
    <name type="scientific">Roseburia intestinalis</name>
    <dbReference type="NCBI Taxonomy" id="166486"/>
    <lineage>
        <taxon>Bacteria</taxon>
        <taxon>Bacillati</taxon>
        <taxon>Bacillota</taxon>
        <taxon>Clostridia</taxon>
        <taxon>Lachnospirales</taxon>
        <taxon>Lachnospiraceae</taxon>
        <taxon>Roseburia</taxon>
    </lineage>
</organism>
<gene>
    <name evidence="5" type="ORF">DW264_10205</name>
    <name evidence="4" type="ORF">DW856_13910</name>
    <name evidence="3" type="ORF">GMD50_14235</name>
</gene>
<dbReference type="SMR" id="A0A3R6GBM8"/>
<evidence type="ECO:0000313" key="8">
    <source>
        <dbReference type="Proteomes" id="UP000478483"/>
    </source>
</evidence>
<evidence type="ECO:0000313" key="3">
    <source>
        <dbReference type="EMBL" id="MTR86171.1"/>
    </source>
</evidence>
<dbReference type="Proteomes" id="UP000284051">
    <property type="component" value="Unassembled WGS sequence"/>
</dbReference>
<dbReference type="InterPro" id="IPR020471">
    <property type="entry name" value="AKR"/>
</dbReference>
<dbReference type="PANTHER" id="PTHR43827">
    <property type="entry name" value="2,5-DIKETO-D-GLUCONIC ACID REDUCTASE"/>
    <property type="match status" value="1"/>
</dbReference>
<evidence type="ECO:0000256" key="1">
    <source>
        <dbReference type="ARBA" id="ARBA00022857"/>
    </source>
</evidence>
<keyword evidence="2" id="KW-0560">Oxidoreductase</keyword>
<proteinExistence type="predicted"/>
<name>A0A3R6GBM8_9FIRM</name>
<dbReference type="GO" id="GO:0016616">
    <property type="term" value="F:oxidoreductase activity, acting on the CH-OH group of donors, NAD or NADP as acceptor"/>
    <property type="evidence" value="ECO:0007669"/>
    <property type="project" value="UniProtKB-ARBA"/>
</dbReference>
<keyword evidence="1" id="KW-0521">NADP</keyword>
<dbReference type="EMBL" id="WNAJ01000019">
    <property type="protein sequence ID" value="MTR86171.1"/>
    <property type="molecule type" value="Genomic_DNA"/>
</dbReference>
<protein>
    <recommendedName>
        <fullName evidence="9">Aldo/keto reductase</fullName>
    </recommendedName>
</protein>
<evidence type="ECO:0000313" key="4">
    <source>
        <dbReference type="EMBL" id="RHC15145.1"/>
    </source>
</evidence>
<reference evidence="6 7" key="1">
    <citation type="submission" date="2018-08" db="EMBL/GenBank/DDBJ databases">
        <title>A genome reference for cultivated species of the human gut microbiota.</title>
        <authorList>
            <person name="Zou Y."/>
            <person name="Xue W."/>
            <person name="Luo G."/>
        </authorList>
    </citation>
    <scope>NUCLEOTIDE SEQUENCE [LARGE SCALE GENOMIC DNA]</scope>
    <source>
        <strain evidence="5 7">AM22-21LB</strain>
        <strain evidence="4 6">AM37-1AC</strain>
    </source>
</reference>
<sequence>MDYTLRKKEVMFMMTEKMITLNNGVEIPQLALGTWIVDDNKVAEPVKTAIRLGYRHVDTAQAYANEVICCEV</sequence>
<evidence type="ECO:0000256" key="2">
    <source>
        <dbReference type="ARBA" id="ARBA00023002"/>
    </source>
</evidence>
<dbReference type="AlphaFoldDB" id="A0A3R6GBM8"/>
<evidence type="ECO:0000313" key="5">
    <source>
        <dbReference type="EMBL" id="RHG27857.1"/>
    </source>
</evidence>
<dbReference type="SUPFAM" id="SSF51430">
    <property type="entry name" value="NAD(P)-linked oxidoreductase"/>
    <property type="match status" value="1"/>
</dbReference>
<dbReference type="Proteomes" id="UP000283513">
    <property type="component" value="Unassembled WGS sequence"/>
</dbReference>
<evidence type="ECO:0000313" key="7">
    <source>
        <dbReference type="Proteomes" id="UP000284051"/>
    </source>
</evidence>
<comment type="caution">
    <text evidence="3">The sequence shown here is derived from an EMBL/GenBank/DDBJ whole genome shotgun (WGS) entry which is preliminary data.</text>
</comment>